<keyword evidence="1" id="KW-0472">Membrane</keyword>
<evidence type="ECO:0008006" key="4">
    <source>
        <dbReference type="Google" id="ProtNLM"/>
    </source>
</evidence>
<accession>A0ABR6X8L5</accession>
<feature type="transmembrane region" description="Helical" evidence="1">
    <location>
        <begin position="140"/>
        <end position="158"/>
    </location>
</feature>
<feature type="transmembrane region" description="Helical" evidence="1">
    <location>
        <begin position="260"/>
        <end position="283"/>
    </location>
</feature>
<dbReference type="RefSeq" id="WP_186924051.1">
    <property type="nucleotide sequence ID" value="NZ_JACOFW010000023.1"/>
</dbReference>
<gene>
    <name evidence="2" type="ORF">H8K52_16735</name>
</gene>
<name>A0ABR6X8L5_9BURK</name>
<dbReference type="PANTHER" id="PTHR31061:SF24">
    <property type="entry name" value="LD22376P"/>
    <property type="match status" value="1"/>
</dbReference>
<comment type="caution">
    <text evidence="2">The sequence shown here is derived from an EMBL/GenBank/DDBJ whole genome shotgun (WGS) entry which is preliminary data.</text>
</comment>
<protein>
    <recommendedName>
        <fullName evidence="4">DUF5009 domain-containing protein</fullName>
    </recommendedName>
</protein>
<feature type="transmembrane region" description="Helical" evidence="1">
    <location>
        <begin position="115"/>
        <end position="133"/>
    </location>
</feature>
<feature type="transmembrane region" description="Helical" evidence="1">
    <location>
        <begin position="45"/>
        <end position="64"/>
    </location>
</feature>
<organism evidence="2 3">
    <name type="scientific">Undibacterium seohonense</name>
    <dbReference type="NCBI Taxonomy" id="1344950"/>
    <lineage>
        <taxon>Bacteria</taxon>
        <taxon>Pseudomonadati</taxon>
        <taxon>Pseudomonadota</taxon>
        <taxon>Betaproteobacteria</taxon>
        <taxon>Burkholderiales</taxon>
        <taxon>Oxalobacteraceae</taxon>
        <taxon>Undibacterium</taxon>
    </lineage>
</organism>
<dbReference type="EMBL" id="JACOFW010000023">
    <property type="protein sequence ID" value="MBC3808988.1"/>
    <property type="molecule type" value="Genomic_DNA"/>
</dbReference>
<proteinExistence type="predicted"/>
<feature type="transmembrane region" description="Helical" evidence="1">
    <location>
        <begin position="304"/>
        <end position="328"/>
    </location>
</feature>
<feature type="transmembrane region" description="Helical" evidence="1">
    <location>
        <begin position="231"/>
        <end position="248"/>
    </location>
</feature>
<feature type="transmembrane region" description="Helical" evidence="1">
    <location>
        <begin position="200"/>
        <end position="222"/>
    </location>
</feature>
<keyword evidence="1" id="KW-0812">Transmembrane</keyword>
<dbReference type="Proteomes" id="UP000648257">
    <property type="component" value="Unassembled WGS sequence"/>
</dbReference>
<evidence type="ECO:0000313" key="2">
    <source>
        <dbReference type="EMBL" id="MBC3808988.1"/>
    </source>
</evidence>
<dbReference type="PANTHER" id="PTHR31061">
    <property type="entry name" value="LD22376P"/>
    <property type="match status" value="1"/>
</dbReference>
<feature type="transmembrane region" description="Helical" evidence="1">
    <location>
        <begin position="85"/>
        <end position="103"/>
    </location>
</feature>
<evidence type="ECO:0000256" key="1">
    <source>
        <dbReference type="SAM" id="Phobius"/>
    </source>
</evidence>
<reference evidence="2 3" key="1">
    <citation type="submission" date="2020-08" db="EMBL/GenBank/DDBJ databases">
        <title>Novel species isolated from subtropical streams in China.</title>
        <authorList>
            <person name="Lu H."/>
        </authorList>
    </citation>
    <scope>NUCLEOTIDE SEQUENCE [LARGE SCALE GENOMIC DNA]</scope>
    <source>
        <strain evidence="2 3">KACC 16656</strain>
    </source>
</reference>
<feature type="transmembrane region" description="Helical" evidence="1">
    <location>
        <begin position="353"/>
        <end position="376"/>
    </location>
</feature>
<evidence type="ECO:0000313" key="3">
    <source>
        <dbReference type="Proteomes" id="UP000648257"/>
    </source>
</evidence>
<keyword evidence="3" id="KW-1185">Reference proteome</keyword>
<keyword evidence="1" id="KW-1133">Transmembrane helix</keyword>
<sequence length="384" mass="43198">MHAAKPRLLSLDAFRGMTIAAMFLVNNPGDWAHIYPPLAHAAWSGWTLTDCIFPFFLFIVGVSLQLSIANKTDLPEHRRLHYSKLLRRAATIFLIGLVLNFIPSFDLLSLRIPGVLQRIALTIMLAGAILIYFTWRQQCAWIFAILIFYTGVMLLVPAPDAEGVWGRGVLEPGRDFGAWLDRSLMEGHLWKKSRTWDPEGLFSTLPATASVLFGVLTGRFLGSAIPPRQQVFALIIFGIVCILLGQVMDHYLMPINKSLWTSSFCVLMTGWAVLTFTVFYYLLDASTSLHLKQRMRTLNLPFTMYGLNALFLFALASLLAKLMGFIQIGQSDGSVMSLQKTLFTPLTTLPISAYNASLLFAILFNLLMLTIAYLMWKKSWFIKV</sequence>